<feature type="domain" description="Response regulatory" evidence="7">
    <location>
        <begin position="3"/>
        <end position="117"/>
    </location>
</feature>
<dbReference type="SMART" id="SM01043">
    <property type="entry name" value="BTAD"/>
    <property type="match status" value="1"/>
</dbReference>
<protein>
    <submittedName>
        <fullName evidence="8 9">Response regulator</fullName>
    </submittedName>
</protein>
<dbReference type="Proteomes" id="UP000288943">
    <property type="component" value="Chromosome"/>
</dbReference>
<dbReference type="GO" id="GO:0000160">
    <property type="term" value="P:phosphorelay signal transduction system"/>
    <property type="evidence" value="ECO:0007669"/>
    <property type="project" value="UniProtKB-KW"/>
</dbReference>
<organism evidence="9 10">
    <name type="scientific">Paenibacillus chitinolyticus</name>
    <dbReference type="NCBI Taxonomy" id="79263"/>
    <lineage>
        <taxon>Bacteria</taxon>
        <taxon>Bacillati</taxon>
        <taxon>Bacillota</taxon>
        <taxon>Bacilli</taxon>
        <taxon>Bacillales</taxon>
        <taxon>Paenibacillaceae</taxon>
        <taxon>Paenibacillus</taxon>
    </lineage>
</organism>
<dbReference type="Proteomes" id="UP001527202">
    <property type="component" value="Unassembled WGS sequence"/>
</dbReference>
<proteinExistence type="inferred from homology"/>
<keyword evidence="11" id="KW-1185">Reference proteome</keyword>
<evidence type="ECO:0000313" key="9">
    <source>
        <dbReference type="EMBL" id="QAV19729.1"/>
    </source>
</evidence>
<dbReference type="PANTHER" id="PTHR35807:SF2">
    <property type="entry name" value="TRANSCRIPTIONAL ACTIVATOR DOMAIN"/>
    <property type="match status" value="1"/>
</dbReference>
<dbReference type="InterPro" id="IPR036388">
    <property type="entry name" value="WH-like_DNA-bd_sf"/>
</dbReference>
<dbReference type="RefSeq" id="WP_042227057.1">
    <property type="nucleotide sequence ID" value="NZ_CP026520.1"/>
</dbReference>
<dbReference type="EMBL" id="JAMDMJ010000015">
    <property type="protein sequence ID" value="MCY9596970.1"/>
    <property type="molecule type" value="Genomic_DNA"/>
</dbReference>
<evidence type="ECO:0000256" key="4">
    <source>
        <dbReference type="ARBA" id="ARBA00023125"/>
    </source>
</evidence>
<keyword evidence="6" id="KW-0597">Phosphoprotein</keyword>
<dbReference type="SUPFAM" id="SSF46894">
    <property type="entry name" value="C-terminal effector domain of the bipartite response regulators"/>
    <property type="match status" value="1"/>
</dbReference>
<keyword evidence="4 9" id="KW-0238">DNA-binding</keyword>
<dbReference type="EMBL" id="CP026520">
    <property type="protein sequence ID" value="QAV19729.1"/>
    <property type="molecule type" value="Genomic_DNA"/>
</dbReference>
<dbReference type="InterPro" id="IPR016032">
    <property type="entry name" value="Sig_transdc_resp-reg_C-effctor"/>
</dbReference>
<dbReference type="GO" id="GO:0003677">
    <property type="term" value="F:DNA binding"/>
    <property type="evidence" value="ECO:0007669"/>
    <property type="project" value="UniProtKB-KW"/>
</dbReference>
<keyword evidence="2" id="KW-0902">Two-component regulatory system</keyword>
<evidence type="ECO:0000313" key="8">
    <source>
        <dbReference type="EMBL" id="MCY9596970.1"/>
    </source>
</evidence>
<dbReference type="InterPro" id="IPR001789">
    <property type="entry name" value="Sig_transdc_resp-reg_receiver"/>
</dbReference>
<accession>A0A410WZ42</accession>
<evidence type="ECO:0000313" key="11">
    <source>
        <dbReference type="Proteomes" id="UP001527202"/>
    </source>
</evidence>
<dbReference type="SMART" id="SM00448">
    <property type="entry name" value="REC"/>
    <property type="match status" value="1"/>
</dbReference>
<dbReference type="GO" id="GO:0006355">
    <property type="term" value="P:regulation of DNA-templated transcription"/>
    <property type="evidence" value="ECO:0007669"/>
    <property type="project" value="InterPro"/>
</dbReference>
<dbReference type="SMART" id="SM00862">
    <property type="entry name" value="Trans_reg_C"/>
    <property type="match status" value="1"/>
</dbReference>
<reference evidence="9 10" key="1">
    <citation type="submission" date="2018-01" db="EMBL/GenBank/DDBJ databases">
        <title>The whole genome sequencing and assembly of Paenibacillus chitinolyticus KCCM 41400 strain.</title>
        <authorList>
            <person name="Kim J.-Y."/>
            <person name="Park M.-K."/>
            <person name="Lee Y.-J."/>
            <person name="Yi H."/>
            <person name="Bahn Y.-S."/>
            <person name="Kim J.F."/>
            <person name="Lee D.-W."/>
        </authorList>
    </citation>
    <scope>NUCLEOTIDE SEQUENCE [LARGE SCALE GENOMIC DNA]</scope>
    <source>
        <strain evidence="9 10">KCCM 41400</strain>
    </source>
</reference>
<dbReference type="Pfam" id="PF03704">
    <property type="entry name" value="BTAD"/>
    <property type="match status" value="1"/>
</dbReference>
<dbReference type="Gene3D" id="3.40.50.2300">
    <property type="match status" value="1"/>
</dbReference>
<keyword evidence="5" id="KW-0804">Transcription</keyword>
<dbReference type="SUPFAM" id="SSF48452">
    <property type="entry name" value="TPR-like"/>
    <property type="match status" value="1"/>
</dbReference>
<evidence type="ECO:0000313" key="10">
    <source>
        <dbReference type="Proteomes" id="UP000288943"/>
    </source>
</evidence>
<dbReference type="Gene3D" id="1.10.10.10">
    <property type="entry name" value="Winged helix-like DNA-binding domain superfamily/Winged helix DNA-binding domain"/>
    <property type="match status" value="1"/>
</dbReference>
<dbReference type="InterPro" id="IPR051677">
    <property type="entry name" value="AfsR-DnrI-RedD_regulator"/>
</dbReference>
<name>A0A410WZ42_9BACL</name>
<sequence>MLKAIILEDEPLAALQMNRMLEAIPGIEVAGSYSDPDEAIAKAEGLQPDVAFLDIHLPGKSGIQAAELLQEVCPELDIVFVTAYDKYAVHAFDLNAIDYVLKPLHKERLLKTVQRLTDKAQFFRRAREDDSSRSMRIRLLQTIQFERRNGTVERLKWRTAKAQELFAYLIHHRGQAVRKSDLQEMFWPDLEAKKASAHLYTTIYHIRQALKDTGTDIGIRSMNIKEGYILDAGDIRIDSEEWERDLTRLEAVHTGNAAEHRKVLDLYPGDFLADCDYLWAENERQRLRILWIEHARKLGEFYAGLGQVNEAILIYNRMQEKYPHFEGSYFPLMKLYASLRDRKAVEDQFNRLCALLKEMDVLPEVSVQMWMEKWREGAAIVL</sequence>
<comment type="similarity">
    <text evidence="1">Belongs to the AfsR/DnrI/RedD regulatory family.</text>
</comment>
<dbReference type="PANTHER" id="PTHR35807">
    <property type="entry name" value="TRANSCRIPTIONAL REGULATOR REDD-RELATED"/>
    <property type="match status" value="1"/>
</dbReference>
<dbReference type="KEGG" id="pchi:PC41400_19500"/>
<evidence type="ECO:0000256" key="2">
    <source>
        <dbReference type="ARBA" id="ARBA00023012"/>
    </source>
</evidence>
<dbReference type="InterPro" id="IPR001867">
    <property type="entry name" value="OmpR/PhoB-type_DNA-bd"/>
</dbReference>
<dbReference type="AlphaFoldDB" id="A0A410WZ42"/>
<evidence type="ECO:0000256" key="5">
    <source>
        <dbReference type="ARBA" id="ARBA00023163"/>
    </source>
</evidence>
<dbReference type="GeneID" id="95376984"/>
<evidence type="ECO:0000256" key="3">
    <source>
        <dbReference type="ARBA" id="ARBA00023015"/>
    </source>
</evidence>
<dbReference type="OrthoDB" id="3190595at2"/>
<dbReference type="InterPro" id="IPR011990">
    <property type="entry name" value="TPR-like_helical_dom_sf"/>
</dbReference>
<dbReference type="InterPro" id="IPR011006">
    <property type="entry name" value="CheY-like_superfamily"/>
</dbReference>
<dbReference type="PROSITE" id="PS50110">
    <property type="entry name" value="RESPONSE_REGULATORY"/>
    <property type="match status" value="1"/>
</dbReference>
<dbReference type="Gene3D" id="1.25.40.10">
    <property type="entry name" value="Tetratricopeptide repeat domain"/>
    <property type="match status" value="1"/>
</dbReference>
<reference evidence="8 11" key="2">
    <citation type="submission" date="2022-05" db="EMBL/GenBank/DDBJ databases">
        <title>Genome Sequencing of Bee-Associated Microbes.</title>
        <authorList>
            <person name="Dunlap C."/>
        </authorList>
    </citation>
    <scope>NUCLEOTIDE SEQUENCE [LARGE SCALE GENOMIC DNA]</scope>
    <source>
        <strain evidence="8 11">NRRL B-23120</strain>
    </source>
</reference>
<evidence type="ECO:0000259" key="7">
    <source>
        <dbReference type="PROSITE" id="PS50110"/>
    </source>
</evidence>
<dbReference type="InterPro" id="IPR005158">
    <property type="entry name" value="BTAD"/>
</dbReference>
<evidence type="ECO:0000256" key="1">
    <source>
        <dbReference type="ARBA" id="ARBA00005820"/>
    </source>
</evidence>
<gene>
    <name evidence="8" type="ORF">M5X16_14430</name>
    <name evidence="9" type="ORF">PC41400_19500</name>
</gene>
<dbReference type="Pfam" id="PF00072">
    <property type="entry name" value="Response_reg"/>
    <property type="match status" value="1"/>
</dbReference>
<evidence type="ECO:0000256" key="6">
    <source>
        <dbReference type="PROSITE-ProRule" id="PRU00169"/>
    </source>
</evidence>
<dbReference type="SUPFAM" id="SSF52172">
    <property type="entry name" value="CheY-like"/>
    <property type="match status" value="1"/>
</dbReference>
<feature type="modified residue" description="4-aspartylphosphate" evidence="6">
    <location>
        <position position="54"/>
    </location>
</feature>
<keyword evidence="3" id="KW-0805">Transcription regulation</keyword>